<dbReference type="EMBL" id="BGPR01009475">
    <property type="protein sequence ID" value="GBN40254.1"/>
    <property type="molecule type" value="Genomic_DNA"/>
</dbReference>
<organism evidence="2 3">
    <name type="scientific">Araneus ventricosus</name>
    <name type="common">Orbweaver spider</name>
    <name type="synonym">Epeira ventricosa</name>
    <dbReference type="NCBI Taxonomy" id="182803"/>
    <lineage>
        <taxon>Eukaryota</taxon>
        <taxon>Metazoa</taxon>
        <taxon>Ecdysozoa</taxon>
        <taxon>Arthropoda</taxon>
        <taxon>Chelicerata</taxon>
        <taxon>Arachnida</taxon>
        <taxon>Araneae</taxon>
        <taxon>Araneomorphae</taxon>
        <taxon>Entelegynae</taxon>
        <taxon>Araneoidea</taxon>
        <taxon>Araneidae</taxon>
        <taxon>Araneus</taxon>
    </lineage>
</organism>
<evidence type="ECO:0000313" key="2">
    <source>
        <dbReference type="EMBL" id="GBN40254.1"/>
    </source>
</evidence>
<keyword evidence="3" id="KW-1185">Reference proteome</keyword>
<dbReference type="AlphaFoldDB" id="A0A4Y2NN10"/>
<evidence type="ECO:0000256" key="1">
    <source>
        <dbReference type="SAM" id="MobiDB-lite"/>
    </source>
</evidence>
<proteinExistence type="predicted"/>
<protein>
    <submittedName>
        <fullName evidence="2">Uncharacterized protein</fullName>
    </submittedName>
</protein>
<gene>
    <name evidence="2" type="ORF">AVEN_106829_1</name>
</gene>
<feature type="region of interest" description="Disordered" evidence="1">
    <location>
        <begin position="91"/>
        <end position="120"/>
    </location>
</feature>
<name>A0A4Y2NN10_ARAVE</name>
<evidence type="ECO:0000313" key="3">
    <source>
        <dbReference type="Proteomes" id="UP000499080"/>
    </source>
</evidence>
<sequence length="120" mass="13920">MKTLQIYDIRVFILDSTVHTSFSMTSRNNHTKSEENRTTRLVVTAVTNKFTNRGTRLVELKLDLVSLVLIKKSYTSYWPLETLKFTRKSAEHNLTSHSETDRETKLSPLTLSKRWSPDST</sequence>
<dbReference type="Proteomes" id="UP000499080">
    <property type="component" value="Unassembled WGS sequence"/>
</dbReference>
<comment type="caution">
    <text evidence="2">The sequence shown here is derived from an EMBL/GenBank/DDBJ whole genome shotgun (WGS) entry which is preliminary data.</text>
</comment>
<reference evidence="2 3" key="1">
    <citation type="journal article" date="2019" name="Sci. Rep.">
        <title>Orb-weaving spider Araneus ventricosus genome elucidates the spidroin gene catalogue.</title>
        <authorList>
            <person name="Kono N."/>
            <person name="Nakamura H."/>
            <person name="Ohtoshi R."/>
            <person name="Moran D.A.P."/>
            <person name="Shinohara A."/>
            <person name="Yoshida Y."/>
            <person name="Fujiwara M."/>
            <person name="Mori M."/>
            <person name="Tomita M."/>
            <person name="Arakawa K."/>
        </authorList>
    </citation>
    <scope>NUCLEOTIDE SEQUENCE [LARGE SCALE GENOMIC DNA]</scope>
</reference>
<accession>A0A4Y2NN10</accession>